<gene>
    <name evidence="8" type="ORF">EHO60_08380</name>
</gene>
<dbReference type="GO" id="GO:0016020">
    <property type="term" value="C:membrane"/>
    <property type="evidence" value="ECO:0007669"/>
    <property type="project" value="UniProtKB-SubCell"/>
</dbReference>
<keyword evidence="4 6" id="KW-1133">Transmembrane helix</keyword>
<dbReference type="Gene3D" id="1.20.1250.20">
    <property type="entry name" value="MFS general substrate transporter like domains"/>
    <property type="match status" value="1"/>
</dbReference>
<name>A0A4V3JDW4_9LEPT</name>
<evidence type="ECO:0000313" key="9">
    <source>
        <dbReference type="Proteomes" id="UP000298458"/>
    </source>
</evidence>
<dbReference type="InterPro" id="IPR011701">
    <property type="entry name" value="MFS"/>
</dbReference>
<dbReference type="EMBL" id="RQET01000004">
    <property type="protein sequence ID" value="TGK12265.1"/>
    <property type="molecule type" value="Genomic_DNA"/>
</dbReference>
<evidence type="ECO:0000256" key="6">
    <source>
        <dbReference type="SAM" id="Phobius"/>
    </source>
</evidence>
<reference evidence="8" key="1">
    <citation type="journal article" date="2019" name="PLoS Negl. Trop. Dis.">
        <title>Revisiting the worldwide diversity of Leptospira species in the environment.</title>
        <authorList>
            <person name="Vincent A.T."/>
            <person name="Schiettekatte O."/>
            <person name="Bourhy P."/>
            <person name="Veyrier F.J."/>
            <person name="Picardeau M."/>
        </authorList>
    </citation>
    <scope>NUCLEOTIDE SEQUENCE [LARGE SCALE GENOMIC DNA]</scope>
    <source>
        <strain evidence="8">SSW15</strain>
    </source>
</reference>
<keyword evidence="3 6" id="KW-0812">Transmembrane</keyword>
<feature type="transmembrane region" description="Helical" evidence="6">
    <location>
        <begin position="138"/>
        <end position="161"/>
    </location>
</feature>
<dbReference type="GO" id="GO:0022857">
    <property type="term" value="F:transmembrane transporter activity"/>
    <property type="evidence" value="ECO:0007669"/>
    <property type="project" value="InterPro"/>
</dbReference>
<evidence type="ECO:0000256" key="3">
    <source>
        <dbReference type="ARBA" id="ARBA00022692"/>
    </source>
</evidence>
<dbReference type="InterPro" id="IPR036259">
    <property type="entry name" value="MFS_trans_sf"/>
</dbReference>
<evidence type="ECO:0000256" key="5">
    <source>
        <dbReference type="ARBA" id="ARBA00023136"/>
    </source>
</evidence>
<feature type="transmembrane region" description="Helical" evidence="6">
    <location>
        <begin position="404"/>
        <end position="427"/>
    </location>
</feature>
<keyword evidence="2" id="KW-0813">Transport</keyword>
<dbReference type="PANTHER" id="PTHR23505">
    <property type="entry name" value="SPINSTER"/>
    <property type="match status" value="1"/>
</dbReference>
<feature type="transmembrane region" description="Helical" evidence="6">
    <location>
        <begin position="354"/>
        <end position="375"/>
    </location>
</feature>
<evidence type="ECO:0000256" key="2">
    <source>
        <dbReference type="ARBA" id="ARBA00022448"/>
    </source>
</evidence>
<evidence type="ECO:0000313" key="8">
    <source>
        <dbReference type="EMBL" id="TGK12265.1"/>
    </source>
</evidence>
<sequence>MELSGKQTENAWKILILLFFANLLNFFDRTIPAILVEPIRHEWTLSDLELGLMGSVFTVVYAIAGVPLGRLADSGTRKKIMGWGLSAWSLFTGINGLAWNYLSFLFVRMGVGVGEATYAPAANSMIGDLFPAHKRARATGIFMLGLPLGLLLAFFTVGAMVKSFGTWRAPFFIAAVPGFILAVCFFLIREPERGAAEAVRISEKTVSQPIKTVLKNRTMWWLILSGLTFNFAVYAVNSFLVSLLQRYFHVSLTEAAITTGCIVGVTGLVGLTLGGWLADRIHQRWERGRLLFGAFNLLVCGIAVWFALKQPESSVLLFSSLFGFGWLLSYNYYTCVYPAIQDVIEPRLRATAMALYFAAMYLLGGAAGPTVVGWISDQYSRKAMIESGTMEMSERFKAIGLHEALILIPFTVLVSAIFVFFASRSFAEDARRMKQSLSDRT</sequence>
<evidence type="ECO:0000256" key="4">
    <source>
        <dbReference type="ARBA" id="ARBA00022989"/>
    </source>
</evidence>
<dbReference type="RefSeq" id="WP_135767666.1">
    <property type="nucleotide sequence ID" value="NZ_RQET01000004.1"/>
</dbReference>
<comment type="subcellular location">
    <subcellularLocation>
        <location evidence="1">Membrane</location>
        <topology evidence="1">Multi-pass membrane protein</topology>
    </subcellularLocation>
</comment>
<dbReference type="PROSITE" id="PS50850">
    <property type="entry name" value="MFS"/>
    <property type="match status" value="1"/>
</dbReference>
<protein>
    <submittedName>
        <fullName evidence="8">MFS transporter</fullName>
    </submittedName>
</protein>
<feature type="transmembrane region" description="Helical" evidence="6">
    <location>
        <begin position="167"/>
        <end position="188"/>
    </location>
</feature>
<feature type="transmembrane region" description="Helical" evidence="6">
    <location>
        <begin position="290"/>
        <end position="308"/>
    </location>
</feature>
<feature type="transmembrane region" description="Helical" evidence="6">
    <location>
        <begin position="220"/>
        <end position="244"/>
    </location>
</feature>
<feature type="transmembrane region" description="Helical" evidence="6">
    <location>
        <begin position="80"/>
        <end position="99"/>
    </location>
</feature>
<dbReference type="InterPro" id="IPR020846">
    <property type="entry name" value="MFS_dom"/>
</dbReference>
<evidence type="ECO:0000259" key="7">
    <source>
        <dbReference type="PROSITE" id="PS50850"/>
    </source>
</evidence>
<dbReference type="Proteomes" id="UP000298458">
    <property type="component" value="Unassembled WGS sequence"/>
</dbReference>
<organism evidence="8 9">
    <name type="scientific">Leptospira fletcheri</name>
    <dbReference type="NCBI Taxonomy" id="2484981"/>
    <lineage>
        <taxon>Bacteria</taxon>
        <taxon>Pseudomonadati</taxon>
        <taxon>Spirochaetota</taxon>
        <taxon>Spirochaetia</taxon>
        <taxon>Leptospirales</taxon>
        <taxon>Leptospiraceae</taxon>
        <taxon>Leptospira</taxon>
    </lineage>
</organism>
<dbReference type="AlphaFoldDB" id="A0A4V3JDW4"/>
<dbReference type="InterPro" id="IPR044770">
    <property type="entry name" value="MFS_spinster-like"/>
</dbReference>
<evidence type="ECO:0000256" key="1">
    <source>
        <dbReference type="ARBA" id="ARBA00004141"/>
    </source>
</evidence>
<keyword evidence="9" id="KW-1185">Reference proteome</keyword>
<feature type="transmembrane region" description="Helical" evidence="6">
    <location>
        <begin position="12"/>
        <end position="36"/>
    </location>
</feature>
<feature type="transmembrane region" description="Helical" evidence="6">
    <location>
        <begin position="314"/>
        <end position="333"/>
    </location>
</feature>
<feature type="transmembrane region" description="Helical" evidence="6">
    <location>
        <begin position="48"/>
        <end position="68"/>
    </location>
</feature>
<dbReference type="OrthoDB" id="6360at2"/>
<feature type="transmembrane region" description="Helical" evidence="6">
    <location>
        <begin position="256"/>
        <end position="278"/>
    </location>
</feature>
<dbReference type="Pfam" id="PF07690">
    <property type="entry name" value="MFS_1"/>
    <property type="match status" value="1"/>
</dbReference>
<feature type="domain" description="Major facilitator superfamily (MFS) profile" evidence="7">
    <location>
        <begin position="14"/>
        <end position="427"/>
    </location>
</feature>
<accession>A0A4V3JDW4</accession>
<dbReference type="CDD" id="cd17328">
    <property type="entry name" value="MFS_spinster_like"/>
    <property type="match status" value="1"/>
</dbReference>
<dbReference type="PANTHER" id="PTHR23505:SF79">
    <property type="entry name" value="PROTEIN SPINSTER"/>
    <property type="match status" value="1"/>
</dbReference>
<dbReference type="SUPFAM" id="SSF103473">
    <property type="entry name" value="MFS general substrate transporter"/>
    <property type="match status" value="1"/>
</dbReference>
<keyword evidence="5 6" id="KW-0472">Membrane</keyword>
<comment type="caution">
    <text evidence="8">The sequence shown here is derived from an EMBL/GenBank/DDBJ whole genome shotgun (WGS) entry which is preliminary data.</text>
</comment>
<proteinExistence type="predicted"/>